<protein>
    <submittedName>
        <fullName evidence="1">Uncharacterized protein</fullName>
    </submittedName>
</protein>
<reference evidence="1" key="2">
    <citation type="journal article" date="2015" name="Data Brief">
        <title>Shoot transcriptome of the giant reed, Arundo donax.</title>
        <authorList>
            <person name="Barrero R.A."/>
            <person name="Guerrero F.D."/>
            <person name="Moolhuijzen P."/>
            <person name="Goolsby J.A."/>
            <person name="Tidwell J."/>
            <person name="Bellgard S.E."/>
            <person name="Bellgard M.I."/>
        </authorList>
    </citation>
    <scope>NUCLEOTIDE SEQUENCE</scope>
    <source>
        <tissue evidence="1">Shoot tissue taken approximately 20 cm above the soil surface</tissue>
    </source>
</reference>
<organism evidence="1">
    <name type="scientific">Arundo donax</name>
    <name type="common">Giant reed</name>
    <name type="synonym">Donax arundinaceus</name>
    <dbReference type="NCBI Taxonomy" id="35708"/>
    <lineage>
        <taxon>Eukaryota</taxon>
        <taxon>Viridiplantae</taxon>
        <taxon>Streptophyta</taxon>
        <taxon>Embryophyta</taxon>
        <taxon>Tracheophyta</taxon>
        <taxon>Spermatophyta</taxon>
        <taxon>Magnoliopsida</taxon>
        <taxon>Liliopsida</taxon>
        <taxon>Poales</taxon>
        <taxon>Poaceae</taxon>
        <taxon>PACMAD clade</taxon>
        <taxon>Arundinoideae</taxon>
        <taxon>Arundineae</taxon>
        <taxon>Arundo</taxon>
    </lineage>
</organism>
<evidence type="ECO:0000313" key="1">
    <source>
        <dbReference type="EMBL" id="JAE04811.1"/>
    </source>
</evidence>
<accession>A0A0A9F3T8</accession>
<reference evidence="1" key="1">
    <citation type="submission" date="2014-09" db="EMBL/GenBank/DDBJ databases">
        <authorList>
            <person name="Magalhaes I.L.F."/>
            <person name="Oliveira U."/>
            <person name="Santos F.R."/>
            <person name="Vidigal T.H.D.A."/>
            <person name="Brescovit A.D."/>
            <person name="Santos A.J."/>
        </authorList>
    </citation>
    <scope>NUCLEOTIDE SEQUENCE</scope>
    <source>
        <tissue evidence="1">Shoot tissue taken approximately 20 cm above the soil surface</tissue>
    </source>
</reference>
<name>A0A0A9F3T8_ARUDO</name>
<proteinExistence type="predicted"/>
<sequence length="31" mass="3260">MSAPHMARSASICAGCIPCVYLSRLHPRSSG</sequence>
<dbReference type="AlphaFoldDB" id="A0A0A9F3T8"/>
<dbReference type="EMBL" id="GBRH01193085">
    <property type="protein sequence ID" value="JAE04811.1"/>
    <property type="molecule type" value="Transcribed_RNA"/>
</dbReference>